<evidence type="ECO:0000313" key="3">
    <source>
        <dbReference type="Proteomes" id="UP000018211"/>
    </source>
</evidence>
<protein>
    <submittedName>
        <fullName evidence="2">ABC-type amino acid transport/signal transduction systems, periplasmic component/domain</fullName>
    </submittedName>
</protein>
<proteinExistence type="predicted"/>
<dbReference type="Gene3D" id="3.40.190.10">
    <property type="entry name" value="Periplasmic binding protein-like II"/>
    <property type="match status" value="2"/>
</dbReference>
<evidence type="ECO:0000313" key="2">
    <source>
        <dbReference type="EMBL" id="CCO45675.1"/>
    </source>
</evidence>
<comment type="caution">
    <text evidence="2">The sequence shown here is derived from an EMBL/GenBank/DDBJ whole genome shotgun (WGS) entry which is preliminary data.</text>
</comment>
<gene>
    <name evidence="2" type="ORF">VIBNISOn1_1540042</name>
</gene>
<dbReference type="Proteomes" id="UP000018211">
    <property type="component" value="Unassembled WGS sequence"/>
</dbReference>
<accession>A0AAV2VM22</accession>
<evidence type="ECO:0000259" key="1">
    <source>
        <dbReference type="Pfam" id="PF00497"/>
    </source>
</evidence>
<dbReference type="RefSeq" id="WP_022611068.1">
    <property type="nucleotide sequence ID" value="NZ_LK391965.1"/>
</dbReference>
<dbReference type="InterPro" id="IPR001638">
    <property type="entry name" value="Solute-binding_3/MltF_N"/>
</dbReference>
<organism evidence="2 3">
    <name type="scientific">Vibrio nigripulchritudo SOn1</name>
    <dbReference type="NCBI Taxonomy" id="1238450"/>
    <lineage>
        <taxon>Bacteria</taxon>
        <taxon>Pseudomonadati</taxon>
        <taxon>Pseudomonadota</taxon>
        <taxon>Gammaproteobacteria</taxon>
        <taxon>Vibrionales</taxon>
        <taxon>Vibrionaceae</taxon>
        <taxon>Vibrio</taxon>
    </lineage>
</organism>
<dbReference type="Pfam" id="PF00497">
    <property type="entry name" value="SBP_bac_3"/>
    <property type="match status" value="1"/>
</dbReference>
<feature type="domain" description="Solute-binding protein family 3/N-terminal" evidence="1">
    <location>
        <begin position="38"/>
        <end position="277"/>
    </location>
</feature>
<sequence length="291" mass="32909">MHHFVLFSLFTLLVNLFVVLSVHASSTEPPIRVCGKPWAPYFYLDPNPSVGERPKVQGINIELFKAISQDTDLEFLPEVIPWKRCLHNTEKFSSLKKHEVATDATYNASRGEKYHFVGPIYSAPIAIFYSRRAFPNGVINPETKKAVTKVRELKHFEICGMAGWNYEIYTSKYGIPQDNIITTVHGGLTSVMKMLQQERCQILETQVSIVAGSISTGKLSLPKDIRCQRLIEKPVDFYLMISRQSPRAEELVTKINASLVKLKTNGVHQTIFDTYMKSVIGDDPNSLLDCL</sequence>
<dbReference type="SUPFAM" id="SSF53850">
    <property type="entry name" value="Periplasmic binding protein-like II"/>
    <property type="match status" value="1"/>
</dbReference>
<dbReference type="EMBL" id="CAOF01000062">
    <property type="protein sequence ID" value="CCO45675.1"/>
    <property type="molecule type" value="Genomic_DNA"/>
</dbReference>
<reference evidence="2 3" key="1">
    <citation type="journal article" date="2013" name="ISME J.">
        <title>Comparative genomics of pathogenic lineages of Vibrio nigripulchritudo identifies virulence-associated traits.</title>
        <authorList>
            <person name="Goudenege D."/>
            <person name="Labreuche Y."/>
            <person name="Krin E."/>
            <person name="Ansquer D."/>
            <person name="Mangenot S."/>
            <person name="Calteau A."/>
            <person name="Medigue C."/>
            <person name="Mazel D."/>
            <person name="Polz M.F."/>
            <person name="Le Roux F."/>
        </authorList>
    </citation>
    <scope>NUCLEOTIDE SEQUENCE [LARGE SCALE GENOMIC DNA]</scope>
    <source>
        <strain evidence="2 3">SOn1</strain>
    </source>
</reference>
<name>A0AAV2VM22_9VIBR</name>
<dbReference type="AlphaFoldDB" id="A0AAV2VM22"/>